<evidence type="ECO:0000313" key="3">
    <source>
        <dbReference type="Proteomes" id="UP001180020"/>
    </source>
</evidence>
<dbReference type="EMBL" id="JAUJYO010000009">
    <property type="protein sequence ID" value="KAK1308007.1"/>
    <property type="molecule type" value="Genomic_DNA"/>
</dbReference>
<reference evidence="2" key="1">
    <citation type="journal article" date="2023" name="Nat. Commun.">
        <title>Diploid and tetraploid genomes of Acorus and the evolution of monocots.</title>
        <authorList>
            <person name="Ma L."/>
            <person name="Liu K.W."/>
            <person name="Li Z."/>
            <person name="Hsiao Y.Y."/>
            <person name="Qi Y."/>
            <person name="Fu T."/>
            <person name="Tang G.D."/>
            <person name="Zhang D."/>
            <person name="Sun W.H."/>
            <person name="Liu D.K."/>
            <person name="Li Y."/>
            <person name="Chen G.Z."/>
            <person name="Liu X.D."/>
            <person name="Liao X.Y."/>
            <person name="Jiang Y.T."/>
            <person name="Yu X."/>
            <person name="Hao Y."/>
            <person name="Huang J."/>
            <person name="Zhao X.W."/>
            <person name="Ke S."/>
            <person name="Chen Y.Y."/>
            <person name="Wu W.L."/>
            <person name="Hsu J.L."/>
            <person name="Lin Y.F."/>
            <person name="Huang M.D."/>
            <person name="Li C.Y."/>
            <person name="Huang L."/>
            <person name="Wang Z.W."/>
            <person name="Zhao X."/>
            <person name="Zhong W.Y."/>
            <person name="Peng D.H."/>
            <person name="Ahmad S."/>
            <person name="Lan S."/>
            <person name="Zhang J.S."/>
            <person name="Tsai W.C."/>
            <person name="Van de Peer Y."/>
            <person name="Liu Z.J."/>
        </authorList>
    </citation>
    <scope>NUCLEOTIDE SEQUENCE</scope>
    <source>
        <strain evidence="2">CP</strain>
    </source>
</reference>
<organism evidence="2 3">
    <name type="scientific">Acorus calamus</name>
    <name type="common">Sweet flag</name>
    <dbReference type="NCBI Taxonomy" id="4465"/>
    <lineage>
        <taxon>Eukaryota</taxon>
        <taxon>Viridiplantae</taxon>
        <taxon>Streptophyta</taxon>
        <taxon>Embryophyta</taxon>
        <taxon>Tracheophyta</taxon>
        <taxon>Spermatophyta</taxon>
        <taxon>Magnoliopsida</taxon>
        <taxon>Liliopsida</taxon>
        <taxon>Acoraceae</taxon>
        <taxon>Acorus</taxon>
    </lineage>
</organism>
<feature type="coiled-coil region" evidence="1">
    <location>
        <begin position="122"/>
        <end position="156"/>
    </location>
</feature>
<dbReference type="Proteomes" id="UP001180020">
    <property type="component" value="Unassembled WGS sequence"/>
</dbReference>
<gene>
    <name evidence="2" type="ORF">QJS10_CPA09g00258</name>
</gene>
<comment type="caution">
    <text evidence="2">The sequence shown here is derived from an EMBL/GenBank/DDBJ whole genome shotgun (WGS) entry which is preliminary data.</text>
</comment>
<evidence type="ECO:0000256" key="1">
    <source>
        <dbReference type="SAM" id="Coils"/>
    </source>
</evidence>
<sequence>MAKKRKEPLENQNISSEEVITVKKRKEPLEPLNMEIRDGNSQTWLKKLLKEKRFYANCKCHSSGEDNPLKHLGRETMMLYTLRIPANYLQFTTTTSDVRKVTPPINSAHWLARQRLKEKKLIRAWTIEYEGLEKKIEVLQYEIKRAEKTRQKKLNRLMIMEIHGRVVCDVCGDSSFNPEGIPLEGQTFTSLGPFLRRQGGQESAAETRLLRGGGGGVREAERGRPVRLGTLRGLNLSHAFHGPLHVCKFDSMRTSA</sequence>
<name>A0AAV9E3F8_ACOCL</name>
<keyword evidence="1" id="KW-0175">Coiled coil</keyword>
<keyword evidence="3" id="KW-1185">Reference proteome</keyword>
<evidence type="ECO:0000313" key="2">
    <source>
        <dbReference type="EMBL" id="KAK1308007.1"/>
    </source>
</evidence>
<accession>A0AAV9E3F8</accession>
<dbReference type="AlphaFoldDB" id="A0AAV9E3F8"/>
<protein>
    <submittedName>
        <fullName evidence="2">Uncharacterized protein</fullName>
    </submittedName>
</protein>
<proteinExistence type="predicted"/>
<reference evidence="2" key="2">
    <citation type="submission" date="2023-06" db="EMBL/GenBank/DDBJ databases">
        <authorList>
            <person name="Ma L."/>
            <person name="Liu K.-W."/>
            <person name="Li Z."/>
            <person name="Hsiao Y.-Y."/>
            <person name="Qi Y."/>
            <person name="Fu T."/>
            <person name="Tang G."/>
            <person name="Zhang D."/>
            <person name="Sun W.-H."/>
            <person name="Liu D.-K."/>
            <person name="Li Y."/>
            <person name="Chen G.-Z."/>
            <person name="Liu X.-D."/>
            <person name="Liao X.-Y."/>
            <person name="Jiang Y.-T."/>
            <person name="Yu X."/>
            <person name="Hao Y."/>
            <person name="Huang J."/>
            <person name="Zhao X.-W."/>
            <person name="Ke S."/>
            <person name="Chen Y.-Y."/>
            <person name="Wu W.-L."/>
            <person name="Hsu J.-L."/>
            <person name="Lin Y.-F."/>
            <person name="Huang M.-D."/>
            <person name="Li C.-Y."/>
            <person name="Huang L."/>
            <person name="Wang Z.-W."/>
            <person name="Zhao X."/>
            <person name="Zhong W.-Y."/>
            <person name="Peng D.-H."/>
            <person name="Ahmad S."/>
            <person name="Lan S."/>
            <person name="Zhang J.-S."/>
            <person name="Tsai W.-C."/>
            <person name="Van De Peer Y."/>
            <person name="Liu Z.-J."/>
        </authorList>
    </citation>
    <scope>NUCLEOTIDE SEQUENCE</scope>
    <source>
        <strain evidence="2">CP</strain>
        <tissue evidence="2">Leaves</tissue>
    </source>
</reference>